<dbReference type="RefSeq" id="WP_322538363.1">
    <property type="nucleotide sequence ID" value="NZ_JAOBTW010000001.1"/>
</dbReference>
<dbReference type="InterPro" id="IPR003593">
    <property type="entry name" value="AAA+_ATPase"/>
</dbReference>
<dbReference type="PANTHER" id="PTHR19211">
    <property type="entry name" value="ATP-BINDING TRANSPORT PROTEIN-RELATED"/>
    <property type="match status" value="1"/>
</dbReference>
<evidence type="ECO:0000256" key="1">
    <source>
        <dbReference type="ARBA" id="ARBA00022737"/>
    </source>
</evidence>
<evidence type="ECO:0000259" key="4">
    <source>
        <dbReference type="PROSITE" id="PS50893"/>
    </source>
</evidence>
<keyword evidence="3 5" id="KW-0067">ATP-binding</keyword>
<dbReference type="EMBL" id="JAOBTW010000001">
    <property type="protein sequence ID" value="MDZ7280783.1"/>
    <property type="molecule type" value="Genomic_DNA"/>
</dbReference>
<accession>A0ABU5LLH3</accession>
<evidence type="ECO:0000256" key="2">
    <source>
        <dbReference type="ARBA" id="ARBA00022741"/>
    </source>
</evidence>
<dbReference type="InterPro" id="IPR027417">
    <property type="entry name" value="P-loop_NTPase"/>
</dbReference>
<keyword evidence="2" id="KW-0547">Nucleotide-binding</keyword>
<dbReference type="InterPro" id="IPR017871">
    <property type="entry name" value="ABC_transporter-like_CS"/>
</dbReference>
<feature type="domain" description="ABC transporter" evidence="4">
    <location>
        <begin position="5"/>
        <end position="232"/>
    </location>
</feature>
<sequence>MSSFLTLSDLSAATPDGRLLFQDLTLSVGAERIGLVGRNGSGKSTLLRIAAGDAPLSGTVHRAGTVDRLVQHWRERDSIAEALGVQEPLAVLARIGAGDGDAADFDAADWSFPATIDVALAEVGLDGIALDRAIGSLSGGERTRIGMARLAIARPDLLLLDEPTNNLDAEGRAAIGHWITGWRGGLLVASHDRALLEAMDRIVELSPIGTRIVGGGWSAFAAARDAERALAEAERTRTDAALRTTRLAAQSAREAKDRRDKAGRAFAAKGSEPKILLGARAERAENSGGQARRLAERQIEEAVQARDAAHARVEVLTPLTIDLPATGLPSQAELLAIEQATVMRGERRLGPWSLTIRGPERIALTGRNGAGKSTLLRLASGDLTPDTGAVRRRGDRIAMLDQHVGLLDADDTIVGNMRRLHPAWDEEAVHAACARFAFRNRDAQRIVGALSGGERLRAGLAAALSGPRPPWLLILDEPTNHLDIESIEVLECALQGFDGALLVVSHDTRFLDAIGIHRFVSVKDDADAANRG</sequence>
<evidence type="ECO:0000313" key="6">
    <source>
        <dbReference type="Proteomes" id="UP001292182"/>
    </source>
</evidence>
<dbReference type="GO" id="GO:0005524">
    <property type="term" value="F:ATP binding"/>
    <property type="evidence" value="ECO:0007669"/>
    <property type="project" value="UniProtKB-KW"/>
</dbReference>
<gene>
    <name evidence="5" type="ORF">N4G62_01920</name>
</gene>
<dbReference type="PANTHER" id="PTHR19211:SF6">
    <property type="entry name" value="BLL7188 PROTEIN"/>
    <property type="match status" value="1"/>
</dbReference>
<dbReference type="Pfam" id="PF00005">
    <property type="entry name" value="ABC_tran"/>
    <property type="match status" value="2"/>
</dbReference>
<dbReference type="CDD" id="cd03221">
    <property type="entry name" value="ABCF_EF-3"/>
    <property type="match status" value="2"/>
</dbReference>
<reference evidence="6" key="1">
    <citation type="submission" date="2023-07" db="EMBL/GenBank/DDBJ databases">
        <title>Whole genome sequence analysis of rice epiphytic Sphingomonas sanguinis OsEp_Plm_15B2.</title>
        <authorList>
            <person name="Sahu K.P."/>
            <person name="Asharani P."/>
            <person name="Reddy B."/>
            <person name="Kumar A."/>
        </authorList>
    </citation>
    <scope>NUCLEOTIDE SEQUENCE [LARGE SCALE GENOMIC DNA]</scope>
    <source>
        <strain evidence="6">OsEp_Plm_15B2</strain>
    </source>
</reference>
<dbReference type="PROSITE" id="PS00211">
    <property type="entry name" value="ABC_TRANSPORTER_1"/>
    <property type="match status" value="1"/>
</dbReference>
<dbReference type="InterPro" id="IPR003439">
    <property type="entry name" value="ABC_transporter-like_ATP-bd"/>
</dbReference>
<proteinExistence type="predicted"/>
<keyword evidence="1" id="KW-0677">Repeat</keyword>
<dbReference type="InterPro" id="IPR050611">
    <property type="entry name" value="ABCF"/>
</dbReference>
<name>A0ABU5LLH3_9SPHN</name>
<protein>
    <submittedName>
        <fullName evidence="5">ATP-binding cassette domain-containing protein</fullName>
    </submittedName>
</protein>
<dbReference type="SUPFAM" id="SSF52540">
    <property type="entry name" value="P-loop containing nucleoside triphosphate hydrolases"/>
    <property type="match status" value="2"/>
</dbReference>
<evidence type="ECO:0000313" key="5">
    <source>
        <dbReference type="EMBL" id="MDZ7280783.1"/>
    </source>
</evidence>
<dbReference type="SMART" id="SM00382">
    <property type="entry name" value="AAA"/>
    <property type="match status" value="2"/>
</dbReference>
<organism evidence="5 6">
    <name type="scientific">Sphingomonas sanguinis</name>
    <dbReference type="NCBI Taxonomy" id="33051"/>
    <lineage>
        <taxon>Bacteria</taxon>
        <taxon>Pseudomonadati</taxon>
        <taxon>Pseudomonadota</taxon>
        <taxon>Alphaproteobacteria</taxon>
        <taxon>Sphingomonadales</taxon>
        <taxon>Sphingomonadaceae</taxon>
        <taxon>Sphingomonas</taxon>
    </lineage>
</organism>
<dbReference type="Proteomes" id="UP001292182">
    <property type="component" value="Unassembled WGS sequence"/>
</dbReference>
<comment type="caution">
    <text evidence="5">The sequence shown here is derived from an EMBL/GenBank/DDBJ whole genome shotgun (WGS) entry which is preliminary data.</text>
</comment>
<dbReference type="Gene3D" id="3.40.50.300">
    <property type="entry name" value="P-loop containing nucleotide triphosphate hydrolases"/>
    <property type="match status" value="2"/>
</dbReference>
<dbReference type="PROSITE" id="PS50893">
    <property type="entry name" value="ABC_TRANSPORTER_2"/>
    <property type="match status" value="1"/>
</dbReference>
<keyword evidence="6" id="KW-1185">Reference proteome</keyword>
<evidence type="ECO:0000256" key="3">
    <source>
        <dbReference type="ARBA" id="ARBA00022840"/>
    </source>
</evidence>